<organism evidence="12 13">
    <name type="scientific">Deinococcus radiotolerans</name>
    <dbReference type="NCBI Taxonomy" id="1309407"/>
    <lineage>
        <taxon>Bacteria</taxon>
        <taxon>Thermotogati</taxon>
        <taxon>Deinococcota</taxon>
        <taxon>Deinococci</taxon>
        <taxon>Deinococcales</taxon>
        <taxon>Deinococcaceae</taxon>
        <taxon>Deinococcus</taxon>
    </lineage>
</organism>
<comment type="cofactor">
    <cofactor evidence="1 10">
        <name>pyridoxal 5'-phosphate</name>
        <dbReference type="ChEBI" id="CHEBI:597326"/>
    </cofactor>
</comment>
<dbReference type="InterPro" id="IPR015421">
    <property type="entry name" value="PyrdxlP-dep_Trfase_major"/>
</dbReference>
<proteinExistence type="inferred from homology"/>
<keyword evidence="6" id="KW-0663">Pyridoxal phosphate</keyword>
<evidence type="ECO:0000256" key="2">
    <source>
        <dbReference type="ARBA" id="ARBA00006490"/>
    </source>
</evidence>
<dbReference type="InterPro" id="IPR015422">
    <property type="entry name" value="PyrdxlP-dep_Trfase_small"/>
</dbReference>
<dbReference type="EC" id="2.8.1.7" evidence="3"/>
<dbReference type="InterPro" id="IPR015424">
    <property type="entry name" value="PyrdxlP-dep_Trfase"/>
</dbReference>
<dbReference type="Gene3D" id="3.90.1150.10">
    <property type="entry name" value="Aspartate Aminotransferase, domain 1"/>
    <property type="match status" value="1"/>
</dbReference>
<evidence type="ECO:0000259" key="11">
    <source>
        <dbReference type="Pfam" id="PF00266"/>
    </source>
</evidence>
<evidence type="ECO:0000256" key="5">
    <source>
        <dbReference type="ARBA" id="ARBA00022723"/>
    </source>
</evidence>
<sequence length="389" mass="40543">MTVYFDDHATTPCDPRVVAAMMPYFTAQFANPASTSHGPGRDAADAIENARSQVAALLNAPAGDVVFTGGATESNNLALYGVARAAAMYGGRRRIITLPTEHKAVLEPCRDLQEQGFDVVYAPVDRYGTVDLAALEGLLTPETLLVSIQAANSEIGTLQPMAQIGAFARAAGALYHCDATQLVGRAPVDWQALPVDLLSLSAHKLYGPKGTGALLLRPSLRRGGLQPLMRGGGQEGGLRPGTHNVPAVVGFGVAADLAAQEGPADTERVARLRDRFEASLRAALPEVRFNGHPERRLPGNSSVTLPGLEADALLMHLPGFALSLGSACNSGALEPSYVLTAIGLSRDDADSTFRVGLGRFTTAAAVGELTNAIVAGAGRLAELGAAFTR</sequence>
<keyword evidence="5" id="KW-0479">Metal-binding</keyword>
<keyword evidence="8" id="KW-0411">Iron-sulfur</keyword>
<evidence type="ECO:0000256" key="4">
    <source>
        <dbReference type="ARBA" id="ARBA00022679"/>
    </source>
</evidence>
<evidence type="ECO:0000256" key="6">
    <source>
        <dbReference type="ARBA" id="ARBA00022898"/>
    </source>
</evidence>
<evidence type="ECO:0000256" key="7">
    <source>
        <dbReference type="ARBA" id="ARBA00023004"/>
    </source>
</evidence>
<comment type="similarity">
    <text evidence="2">Belongs to the class-V pyridoxal-phosphate-dependent aminotransferase family. NifS/IscS subfamily.</text>
</comment>
<dbReference type="Pfam" id="PF00266">
    <property type="entry name" value="Aminotran_5"/>
    <property type="match status" value="1"/>
</dbReference>
<dbReference type="PROSITE" id="PS00595">
    <property type="entry name" value="AA_TRANSFER_CLASS_5"/>
    <property type="match status" value="1"/>
</dbReference>
<comment type="caution">
    <text evidence="12">The sequence shown here is derived from an EMBL/GenBank/DDBJ whole genome shotgun (WGS) entry which is preliminary data.</text>
</comment>
<dbReference type="RefSeq" id="WP_189070970.1">
    <property type="nucleotide sequence ID" value="NZ_BMPE01000029.1"/>
</dbReference>
<dbReference type="PIRSF" id="PIRSF005572">
    <property type="entry name" value="NifS"/>
    <property type="match status" value="1"/>
</dbReference>
<evidence type="ECO:0000256" key="9">
    <source>
        <dbReference type="ARBA" id="ARBA00050776"/>
    </source>
</evidence>
<gene>
    <name evidence="12" type="primary">iscS</name>
    <name evidence="12" type="ORF">GCM10010844_42330</name>
</gene>
<comment type="catalytic activity">
    <reaction evidence="9">
        <text>(sulfur carrier)-H + L-cysteine = (sulfur carrier)-SH + L-alanine</text>
        <dbReference type="Rhea" id="RHEA:43892"/>
        <dbReference type="Rhea" id="RHEA-COMP:14737"/>
        <dbReference type="Rhea" id="RHEA-COMP:14739"/>
        <dbReference type="ChEBI" id="CHEBI:29917"/>
        <dbReference type="ChEBI" id="CHEBI:35235"/>
        <dbReference type="ChEBI" id="CHEBI:57972"/>
        <dbReference type="ChEBI" id="CHEBI:64428"/>
        <dbReference type="EC" id="2.8.1.7"/>
    </reaction>
</comment>
<dbReference type="EMBL" id="BMPE01000029">
    <property type="protein sequence ID" value="GGL18931.1"/>
    <property type="molecule type" value="Genomic_DNA"/>
</dbReference>
<evidence type="ECO:0000313" key="13">
    <source>
        <dbReference type="Proteomes" id="UP000604341"/>
    </source>
</evidence>
<reference evidence="13" key="1">
    <citation type="journal article" date="2019" name="Int. J. Syst. Evol. Microbiol.">
        <title>The Global Catalogue of Microorganisms (GCM) 10K type strain sequencing project: providing services to taxonomists for standard genome sequencing and annotation.</title>
        <authorList>
            <consortium name="The Broad Institute Genomics Platform"/>
            <consortium name="The Broad Institute Genome Sequencing Center for Infectious Disease"/>
            <person name="Wu L."/>
            <person name="Ma J."/>
        </authorList>
    </citation>
    <scope>NUCLEOTIDE SEQUENCE [LARGE SCALE GENOMIC DNA]</scope>
    <source>
        <strain evidence="13">JCM 19173</strain>
    </source>
</reference>
<keyword evidence="13" id="KW-1185">Reference proteome</keyword>
<keyword evidence="7" id="KW-0408">Iron</keyword>
<evidence type="ECO:0000313" key="12">
    <source>
        <dbReference type="EMBL" id="GGL18931.1"/>
    </source>
</evidence>
<dbReference type="InterPro" id="IPR000192">
    <property type="entry name" value="Aminotrans_V_dom"/>
</dbReference>
<dbReference type="Proteomes" id="UP000604341">
    <property type="component" value="Unassembled WGS sequence"/>
</dbReference>
<evidence type="ECO:0000256" key="3">
    <source>
        <dbReference type="ARBA" id="ARBA00012239"/>
    </source>
</evidence>
<dbReference type="PANTHER" id="PTHR11601">
    <property type="entry name" value="CYSTEINE DESULFURYLASE FAMILY MEMBER"/>
    <property type="match status" value="1"/>
</dbReference>
<dbReference type="Gene3D" id="3.40.640.10">
    <property type="entry name" value="Type I PLP-dependent aspartate aminotransferase-like (Major domain)"/>
    <property type="match status" value="1"/>
</dbReference>
<evidence type="ECO:0000256" key="8">
    <source>
        <dbReference type="ARBA" id="ARBA00023014"/>
    </source>
</evidence>
<keyword evidence="4" id="KW-0808">Transferase</keyword>
<dbReference type="InterPro" id="IPR020578">
    <property type="entry name" value="Aminotrans_V_PyrdxlP_BS"/>
</dbReference>
<evidence type="ECO:0000256" key="10">
    <source>
        <dbReference type="RuleBase" id="RU004504"/>
    </source>
</evidence>
<dbReference type="InterPro" id="IPR016454">
    <property type="entry name" value="Cysteine_dSase"/>
</dbReference>
<accession>A0ABQ2FR73</accession>
<protein>
    <recommendedName>
        <fullName evidence="3">cysteine desulfurase</fullName>
        <ecNumber evidence="3">2.8.1.7</ecNumber>
    </recommendedName>
</protein>
<evidence type="ECO:0000256" key="1">
    <source>
        <dbReference type="ARBA" id="ARBA00001933"/>
    </source>
</evidence>
<dbReference type="PANTHER" id="PTHR11601:SF34">
    <property type="entry name" value="CYSTEINE DESULFURASE"/>
    <property type="match status" value="1"/>
</dbReference>
<name>A0ABQ2FR73_9DEIO</name>
<dbReference type="SUPFAM" id="SSF53383">
    <property type="entry name" value="PLP-dependent transferases"/>
    <property type="match status" value="1"/>
</dbReference>
<feature type="domain" description="Aminotransferase class V" evidence="11">
    <location>
        <begin position="3"/>
        <end position="367"/>
    </location>
</feature>